<dbReference type="EMBL" id="VFPQ01000001">
    <property type="protein sequence ID" value="TQM75199.1"/>
    <property type="molecule type" value="Genomic_DNA"/>
</dbReference>
<gene>
    <name evidence="3" type="ORF">FHX40_1901</name>
</gene>
<dbReference type="Proteomes" id="UP000319213">
    <property type="component" value="Unassembled WGS sequence"/>
</dbReference>
<sequence length="543" mass="59536">MADAVPDLGTMHHRPLLVATVIAVATTGAAYVFGPKAQAEQEKGGKKPATAVATSRVASAESSPNCPADAAFPKRELRGVWIATVRNIDWPSKTGLSVQRQQAEYTRILDEAVKRRLNAVFVQVRPAGDAFYRSDLEPWSQFLTGKAGGDPGWDPLPFLISEAHKRGLEFHAWFNPYRAADDANISALPANHPARRNPGWVVKYGGRAYYNPGLPEVREHVVKVVTDVVRRYDVDGVHFDDYFYPYPVQGARFDDAAAYKKYGKGKPLAEWRRDNVNRLVAEVSDAVHRTKGWVKFGISPFGIWRNKAQDPTGSATNGMSAYDAIHADARHWIKSGTVDYILPQLYWSRGHKAASYSVLLPWWAKEVRGTDVHLYIGQALYRVGSKDEPAWTKAGELPAHIALDRKQPEVKGDVYFSAKQLLTNPLGVLDRIVADYYRRPALLPLIKGLDGGKPAKVTDLAAEGTTLSWRSSPGARAYAVYRVSGKGDACATASARNLVAVVPATGGARQSYTIRATGTYYVTALDRLHNESAAARVTVANVG</sequence>
<name>A0A543IXA6_9ACTN</name>
<reference evidence="3 4" key="1">
    <citation type="submission" date="2019-06" db="EMBL/GenBank/DDBJ databases">
        <title>Sequencing the genomes of 1000 actinobacteria strains.</title>
        <authorList>
            <person name="Klenk H.-P."/>
        </authorList>
    </citation>
    <scope>NUCLEOTIDE SEQUENCE [LARGE SCALE GENOMIC DNA]</scope>
    <source>
        <strain evidence="3 4">DSM 43186</strain>
    </source>
</reference>
<organism evidence="3 4">
    <name type="scientific">Thermopolyspora flexuosa</name>
    <dbReference type="NCBI Taxonomy" id="103836"/>
    <lineage>
        <taxon>Bacteria</taxon>
        <taxon>Bacillati</taxon>
        <taxon>Actinomycetota</taxon>
        <taxon>Actinomycetes</taxon>
        <taxon>Streptosporangiales</taxon>
        <taxon>Streptosporangiaceae</taxon>
        <taxon>Thermopolyspora</taxon>
    </lineage>
</organism>
<protein>
    <submittedName>
        <fullName evidence="3">Uncharacterized lipoprotein YddW (UPF0748 family)</fullName>
    </submittedName>
</protein>
<dbReference type="PANTHER" id="PTHR43405">
    <property type="entry name" value="GLYCOSYL HYDROLASE DIGH"/>
    <property type="match status" value="1"/>
</dbReference>
<dbReference type="InterPro" id="IPR017853">
    <property type="entry name" value="GH"/>
</dbReference>
<dbReference type="SUPFAM" id="SSF51445">
    <property type="entry name" value="(Trans)glycosidases"/>
    <property type="match status" value="1"/>
</dbReference>
<evidence type="ECO:0000313" key="3">
    <source>
        <dbReference type="EMBL" id="TQM75199.1"/>
    </source>
</evidence>
<keyword evidence="1" id="KW-0732">Signal</keyword>
<dbReference type="InterPro" id="IPR052177">
    <property type="entry name" value="Divisome_Glycosyl_Hydrolase"/>
</dbReference>
<evidence type="ECO:0000256" key="1">
    <source>
        <dbReference type="ARBA" id="ARBA00022729"/>
    </source>
</evidence>
<dbReference type="PANTHER" id="PTHR43405:SF1">
    <property type="entry name" value="GLYCOSYL HYDROLASE DIGH"/>
    <property type="match status" value="1"/>
</dbReference>
<feature type="domain" description="Glycosyl hydrolase-like 10" evidence="2">
    <location>
        <begin position="76"/>
        <end position="392"/>
    </location>
</feature>
<dbReference type="AlphaFoldDB" id="A0A543IXA6"/>
<proteinExistence type="predicted"/>
<dbReference type="Gene3D" id="3.20.20.80">
    <property type="entry name" value="Glycosidases"/>
    <property type="match status" value="1"/>
</dbReference>
<evidence type="ECO:0000313" key="4">
    <source>
        <dbReference type="Proteomes" id="UP000319213"/>
    </source>
</evidence>
<accession>A0A543IXA6</accession>
<comment type="caution">
    <text evidence="3">The sequence shown here is derived from an EMBL/GenBank/DDBJ whole genome shotgun (WGS) entry which is preliminary data.</text>
</comment>
<keyword evidence="3" id="KW-0449">Lipoprotein</keyword>
<dbReference type="Pfam" id="PF02638">
    <property type="entry name" value="GHL10"/>
    <property type="match status" value="1"/>
</dbReference>
<keyword evidence="4" id="KW-1185">Reference proteome</keyword>
<dbReference type="InterPro" id="IPR003790">
    <property type="entry name" value="GHL10"/>
</dbReference>
<evidence type="ECO:0000259" key="2">
    <source>
        <dbReference type="Pfam" id="PF02638"/>
    </source>
</evidence>